<evidence type="ECO:0000313" key="2">
    <source>
        <dbReference type="EMBL" id="OGL42324.1"/>
    </source>
</evidence>
<protein>
    <submittedName>
        <fullName evidence="2">Uncharacterized protein</fullName>
    </submittedName>
</protein>
<gene>
    <name evidence="2" type="ORF">A2161_13125</name>
</gene>
<reference evidence="2 3" key="1">
    <citation type="journal article" date="2016" name="Nat. Commun.">
        <title>Thousands of microbial genomes shed light on interconnected biogeochemical processes in an aquifer system.</title>
        <authorList>
            <person name="Anantharaman K."/>
            <person name="Brown C.T."/>
            <person name="Hug L.A."/>
            <person name="Sharon I."/>
            <person name="Castelle C.J."/>
            <person name="Probst A.J."/>
            <person name="Thomas B.C."/>
            <person name="Singh A."/>
            <person name="Wilkins M.J."/>
            <person name="Karaoz U."/>
            <person name="Brodie E.L."/>
            <person name="Williams K.H."/>
            <person name="Hubbard S.S."/>
            <person name="Banfield J.F."/>
        </authorList>
    </citation>
    <scope>NUCLEOTIDE SEQUENCE [LARGE SCALE GENOMIC DNA]</scope>
</reference>
<proteinExistence type="predicted"/>
<dbReference type="AlphaFoldDB" id="A0A1F7RMY5"/>
<evidence type="ECO:0000313" key="3">
    <source>
        <dbReference type="Proteomes" id="UP000179266"/>
    </source>
</evidence>
<dbReference type="EMBL" id="MGDD01000329">
    <property type="protein sequence ID" value="OGL42324.1"/>
    <property type="molecule type" value="Genomic_DNA"/>
</dbReference>
<evidence type="ECO:0000256" key="1">
    <source>
        <dbReference type="SAM" id="Coils"/>
    </source>
</evidence>
<keyword evidence="1" id="KW-0175">Coiled coil</keyword>
<name>A0A1F7RMY5_9BACT</name>
<comment type="caution">
    <text evidence="2">The sequence shown here is derived from an EMBL/GenBank/DDBJ whole genome shotgun (WGS) entry which is preliminary data.</text>
</comment>
<accession>A0A1F7RMY5</accession>
<feature type="coiled-coil region" evidence="1">
    <location>
        <begin position="206"/>
        <end position="233"/>
    </location>
</feature>
<organism evidence="2 3">
    <name type="scientific">Candidatus Schekmanbacteria bacterium RBG_13_48_7</name>
    <dbReference type="NCBI Taxonomy" id="1817878"/>
    <lineage>
        <taxon>Bacteria</taxon>
        <taxon>Candidatus Schekmaniibacteriota</taxon>
    </lineage>
</organism>
<dbReference type="Proteomes" id="UP000179266">
    <property type="component" value="Unassembled WGS sequence"/>
</dbReference>
<sequence>MVLNNSSSGDEVILSPTSNQSDAIDAVPYKQGSFPGIISIDFYGLTGRSWNIYEGHSIERNPPGQDTDDCMIDFIVRALPTPVQMLWKGSARTTKEDVILNLEVTKTDKDDSDEYADEDIDNAIKHIENSLLEEYWLDCNHIAVKTGKDVFEEEKKAAEILQKLMDKKDTADSVKDACMTAILQLIDADDSLARILYEDALEYTGIKKVDEELEKCEKELDKASEKLMKYDYDKVIHHYQKAWEHAQKAIKYGME</sequence>